<sequence>MSIHLVVSVELVFGISDMWFSGFKGGFSGGNVGRFLCLPLAERLDEARFVAFLSSPATGWWLPWKVRSLHGFRTTARHRGLLLQCDLGFPVFPLLIVPDLLSQNLIWLPVRERACPVLRFFSVDLSIEEEEEGLCMAPDSKKRKRPNILVTGKKHWGFGQGEKLAQRLGRPTPLPHHHQRRPRNSTASITL</sequence>
<accession>A0A7J8ZUA7</accession>
<gene>
    <name evidence="2" type="ORF">Golax_014285</name>
</gene>
<evidence type="ECO:0000313" key="2">
    <source>
        <dbReference type="EMBL" id="MBA0715386.1"/>
    </source>
</evidence>
<evidence type="ECO:0000313" key="3">
    <source>
        <dbReference type="Proteomes" id="UP000593574"/>
    </source>
</evidence>
<dbReference type="AlphaFoldDB" id="A0A7J8ZUA7"/>
<dbReference type="Proteomes" id="UP000593574">
    <property type="component" value="Unassembled WGS sequence"/>
</dbReference>
<evidence type="ECO:0000256" key="1">
    <source>
        <dbReference type="SAM" id="MobiDB-lite"/>
    </source>
</evidence>
<feature type="region of interest" description="Disordered" evidence="1">
    <location>
        <begin position="167"/>
        <end position="191"/>
    </location>
</feature>
<reference evidence="2 3" key="1">
    <citation type="journal article" date="2019" name="Genome Biol. Evol.">
        <title>Insights into the evolution of the New World diploid cottons (Gossypium, subgenus Houzingenia) based on genome sequencing.</title>
        <authorList>
            <person name="Grover C.E."/>
            <person name="Arick M.A. 2nd"/>
            <person name="Thrash A."/>
            <person name="Conover J.L."/>
            <person name="Sanders W.S."/>
            <person name="Peterson D.G."/>
            <person name="Frelichowski J.E."/>
            <person name="Scheffler J.A."/>
            <person name="Scheffler B.E."/>
            <person name="Wendel J.F."/>
        </authorList>
    </citation>
    <scope>NUCLEOTIDE SEQUENCE [LARGE SCALE GENOMIC DNA]</scope>
    <source>
        <strain evidence="2">4</strain>
        <tissue evidence="2">Leaf</tissue>
    </source>
</reference>
<comment type="caution">
    <text evidence="2">The sequence shown here is derived from an EMBL/GenBank/DDBJ whole genome shotgun (WGS) entry which is preliminary data.</text>
</comment>
<protein>
    <submittedName>
        <fullName evidence="2">Uncharacterized protein</fullName>
    </submittedName>
</protein>
<keyword evidence="3" id="KW-1185">Reference proteome</keyword>
<organism evidence="2 3">
    <name type="scientific">Gossypium laxum</name>
    <dbReference type="NCBI Taxonomy" id="34288"/>
    <lineage>
        <taxon>Eukaryota</taxon>
        <taxon>Viridiplantae</taxon>
        <taxon>Streptophyta</taxon>
        <taxon>Embryophyta</taxon>
        <taxon>Tracheophyta</taxon>
        <taxon>Spermatophyta</taxon>
        <taxon>Magnoliopsida</taxon>
        <taxon>eudicotyledons</taxon>
        <taxon>Gunneridae</taxon>
        <taxon>Pentapetalae</taxon>
        <taxon>rosids</taxon>
        <taxon>malvids</taxon>
        <taxon>Malvales</taxon>
        <taxon>Malvaceae</taxon>
        <taxon>Malvoideae</taxon>
        <taxon>Gossypium</taxon>
    </lineage>
</organism>
<dbReference type="EMBL" id="JABEZV010000007">
    <property type="protein sequence ID" value="MBA0715386.1"/>
    <property type="molecule type" value="Genomic_DNA"/>
</dbReference>
<proteinExistence type="predicted"/>
<name>A0A7J8ZUA7_9ROSI</name>